<gene>
    <name evidence="2" type="ORF">HNP84_003545</name>
</gene>
<dbReference type="Pfam" id="PF12770">
    <property type="entry name" value="CHAT"/>
    <property type="match status" value="1"/>
</dbReference>
<name>A0A840P497_9ACTN</name>
<dbReference type="EMBL" id="JACHGN010000007">
    <property type="protein sequence ID" value="MBB5133819.1"/>
    <property type="molecule type" value="Genomic_DNA"/>
</dbReference>
<sequence>MPAGEVQRLNDDAFAAFAVFEESGLRRDLLKATRLWQTALDLARETSDRDAAWMAAYLGIAARRGHESGFGATYLDRAVRHHRLAVQLGEPFAPVDRSALLVWWGEALLDRFTAKEKARDVRLAQDAFREAMRLNPIDTEWWLRAAKGRAWADRFRYELTRQVEWLEQAVALMTRVLAGTPGDLEALRALGLLLADLSGWDRRQRGTAIGKLREAIAATPDTDPQQVILLTALGSLLTSDAVAHRDDALLDEAITCLERARRHPAADTGCLAGLSHALHVRGVRHRSEADLDQAEALIRQAIEETPPGQRVELTIHLGAVLESRDPSGLEAAGLYRSILRDTSDSPEVEPAVCGPLGEIALRQGRYDEAAAAFERGLSARWRTLGTQLRRTYREDELDHSHDLIGGAALAHALRGDPGSAALAIESGRAFALSDTISRRRPQITGDYEDYTVREMFAHLNENLQRLVQQNAAAHLVAEAREKLEEAARKIRKIPGYENFLQRPALEDLRQAARERPLLYLLPCAEAGLAVLVTAADAQTIWLPDVTEEAVAAQAARLQRACADMGADGARTIEQIGRWLGRALLAPLLAGLGDVREVVAIPCGLLGGLPLHAATLPGEGRHAIDELMISYAPNGRSLLNARRIRDQVPDDSLLSIVEPDAPGQAPLAMAWPEALSAHRWFPSGRSHRLRGAAATKESVLALVGRYSVLHAVCHATSYPADPDESALILSGGERLTLRDLREQKGLINEGRLRLRLAVLSACETAVPGHVLPDEMAGLPAGLLATGVAGVVASLWPVPDRATSILMTRFYQNWRQDGLEPAHALHAAQRWMSRATNAEILRLYPHLLRKQDIPAGGFARRVWDRAGYGHPVNWAAFVYLGV</sequence>
<protein>
    <submittedName>
        <fullName evidence="2">CHAT domain-containing protein</fullName>
    </submittedName>
</protein>
<evidence type="ECO:0000313" key="3">
    <source>
        <dbReference type="Proteomes" id="UP000578449"/>
    </source>
</evidence>
<keyword evidence="3" id="KW-1185">Reference proteome</keyword>
<dbReference type="SUPFAM" id="SSF48452">
    <property type="entry name" value="TPR-like"/>
    <property type="match status" value="1"/>
</dbReference>
<dbReference type="Proteomes" id="UP000578449">
    <property type="component" value="Unassembled WGS sequence"/>
</dbReference>
<dbReference type="InterPro" id="IPR024983">
    <property type="entry name" value="CHAT_dom"/>
</dbReference>
<dbReference type="RefSeq" id="WP_185050787.1">
    <property type="nucleotide sequence ID" value="NZ_BAABIX010000073.1"/>
</dbReference>
<evidence type="ECO:0000313" key="2">
    <source>
        <dbReference type="EMBL" id="MBB5133819.1"/>
    </source>
</evidence>
<dbReference type="AlphaFoldDB" id="A0A840P497"/>
<proteinExistence type="predicted"/>
<dbReference type="InterPro" id="IPR011990">
    <property type="entry name" value="TPR-like_helical_dom_sf"/>
</dbReference>
<feature type="domain" description="CHAT" evidence="1">
    <location>
        <begin position="575"/>
        <end position="879"/>
    </location>
</feature>
<organism evidence="2 3">
    <name type="scientific">Thermocatellispora tengchongensis</name>
    <dbReference type="NCBI Taxonomy" id="1073253"/>
    <lineage>
        <taxon>Bacteria</taxon>
        <taxon>Bacillati</taxon>
        <taxon>Actinomycetota</taxon>
        <taxon>Actinomycetes</taxon>
        <taxon>Streptosporangiales</taxon>
        <taxon>Streptosporangiaceae</taxon>
        <taxon>Thermocatellispora</taxon>
    </lineage>
</organism>
<comment type="caution">
    <text evidence="2">The sequence shown here is derived from an EMBL/GenBank/DDBJ whole genome shotgun (WGS) entry which is preliminary data.</text>
</comment>
<reference evidence="2 3" key="1">
    <citation type="submission" date="2020-08" db="EMBL/GenBank/DDBJ databases">
        <title>Genomic Encyclopedia of Type Strains, Phase IV (KMG-IV): sequencing the most valuable type-strain genomes for metagenomic binning, comparative biology and taxonomic classification.</title>
        <authorList>
            <person name="Goeker M."/>
        </authorList>
    </citation>
    <scope>NUCLEOTIDE SEQUENCE [LARGE SCALE GENOMIC DNA]</scope>
    <source>
        <strain evidence="2 3">DSM 45615</strain>
    </source>
</reference>
<evidence type="ECO:0000259" key="1">
    <source>
        <dbReference type="Pfam" id="PF12770"/>
    </source>
</evidence>
<dbReference type="PANTHER" id="PTHR10098">
    <property type="entry name" value="RAPSYN-RELATED"/>
    <property type="match status" value="1"/>
</dbReference>
<dbReference type="PANTHER" id="PTHR10098:SF108">
    <property type="entry name" value="TETRATRICOPEPTIDE REPEAT PROTEIN 28"/>
    <property type="match status" value="1"/>
</dbReference>
<dbReference type="Gene3D" id="1.25.40.10">
    <property type="entry name" value="Tetratricopeptide repeat domain"/>
    <property type="match status" value="2"/>
</dbReference>
<accession>A0A840P497</accession>